<keyword evidence="2" id="KW-0472">Membrane</keyword>
<feature type="region of interest" description="Disordered" evidence="1">
    <location>
        <begin position="1"/>
        <end position="91"/>
    </location>
</feature>
<evidence type="ECO:0000313" key="3">
    <source>
        <dbReference type="EMBL" id="KFG29967.1"/>
    </source>
</evidence>
<evidence type="ECO:0000313" key="4">
    <source>
        <dbReference type="Proteomes" id="UP000028828"/>
    </source>
</evidence>
<name>A0A086JCU9_TOXGO</name>
<keyword evidence="2 3" id="KW-0812">Transmembrane</keyword>
<sequence>MTDAKGSHKKAAPGRNAAVLSLSAKSARLRGSSVSSSHSEKGEQEAANHGVDRQDVEDEVEISTSASALEESDGVDRHSSPSRSNAGTLRLPSRDARDRLFSAFLEEDEEEDAEVIIERNGRIRVHPRGHRDSWDYTRHRSRYPLPSYLVPDEEQFRDEREGLAELELLREIRRERLDRDIHRHRTEAENLIEDAVHRILLEEEARRPLHLHRSNRPFAGLQLTEETEGDAYASAAGSSVMSSPVGMVIGFILGFVGILLISSLLCVIRAVYVKKQKEAMKKLLREKLGPEAGFDTDDSPAGAESSDTLAAEPVPGAEDGWVDVRVDQQSAPAEEAMMDVARMDTLQRSATKVVEEAPERAPEEQQPAKKTIKKKKSFTKEERATEPTVTETQEDKPKKNKKKKDDFKRALSAKHRG</sequence>
<proteinExistence type="predicted"/>
<dbReference type="OrthoDB" id="333559at2759"/>
<feature type="region of interest" description="Disordered" evidence="1">
    <location>
        <begin position="290"/>
        <end position="320"/>
    </location>
</feature>
<feature type="compositionally biased region" description="Basic and acidic residues" evidence="1">
    <location>
        <begin position="38"/>
        <end position="54"/>
    </location>
</feature>
<gene>
    <name evidence="3" type="ORF">TGP89_297400</name>
</gene>
<keyword evidence="2" id="KW-1133">Transmembrane helix</keyword>
<protein>
    <submittedName>
        <fullName evidence="3">Putative transmembrane protein</fullName>
    </submittedName>
</protein>
<dbReference type="AlphaFoldDB" id="A0A086JCU9"/>
<organism evidence="3 4">
    <name type="scientific">Toxoplasma gondii p89</name>
    <dbReference type="NCBI Taxonomy" id="943119"/>
    <lineage>
        <taxon>Eukaryota</taxon>
        <taxon>Sar</taxon>
        <taxon>Alveolata</taxon>
        <taxon>Apicomplexa</taxon>
        <taxon>Conoidasida</taxon>
        <taxon>Coccidia</taxon>
        <taxon>Eucoccidiorida</taxon>
        <taxon>Eimeriorina</taxon>
        <taxon>Sarcocystidae</taxon>
        <taxon>Toxoplasma</taxon>
    </lineage>
</organism>
<evidence type="ECO:0000256" key="2">
    <source>
        <dbReference type="SAM" id="Phobius"/>
    </source>
</evidence>
<feature type="region of interest" description="Disordered" evidence="1">
    <location>
        <begin position="351"/>
        <end position="417"/>
    </location>
</feature>
<dbReference type="VEuPathDB" id="ToxoDB:TGP89_297400"/>
<dbReference type="Proteomes" id="UP000028828">
    <property type="component" value="Unassembled WGS sequence"/>
</dbReference>
<comment type="caution">
    <text evidence="3">The sequence shown here is derived from an EMBL/GenBank/DDBJ whole genome shotgun (WGS) entry which is preliminary data.</text>
</comment>
<dbReference type="EMBL" id="AEYI02002109">
    <property type="protein sequence ID" value="KFG29967.1"/>
    <property type="molecule type" value="Genomic_DNA"/>
</dbReference>
<feature type="compositionally biased region" description="Basic and acidic residues" evidence="1">
    <location>
        <begin position="353"/>
        <end position="367"/>
    </location>
</feature>
<accession>A0A086JCU9</accession>
<feature type="transmembrane region" description="Helical" evidence="2">
    <location>
        <begin position="248"/>
        <end position="272"/>
    </location>
</feature>
<feature type="compositionally biased region" description="Basic and acidic residues" evidence="1">
    <location>
        <begin position="393"/>
        <end position="409"/>
    </location>
</feature>
<evidence type="ECO:0000256" key="1">
    <source>
        <dbReference type="SAM" id="MobiDB-lite"/>
    </source>
</evidence>
<reference evidence="3 4" key="1">
    <citation type="submission" date="2014-03" db="EMBL/GenBank/DDBJ databases">
        <authorList>
            <person name="Sibley D."/>
            <person name="Venepally P."/>
            <person name="Karamycheva S."/>
            <person name="Hadjithomas M."/>
            <person name="Khan A."/>
            <person name="Brunk B."/>
            <person name="Roos D."/>
            <person name="Caler E."/>
            <person name="Lorenzi H."/>
        </authorList>
    </citation>
    <scope>NUCLEOTIDE SEQUENCE [LARGE SCALE GENOMIC DNA]</scope>
    <source>
        <strain evidence="4">p89</strain>
    </source>
</reference>